<proteinExistence type="predicted"/>
<name>S8CTM1_9LAMI</name>
<feature type="coiled-coil region" evidence="1">
    <location>
        <begin position="120"/>
        <end position="154"/>
    </location>
</feature>
<keyword evidence="1" id="KW-0175">Coiled coil</keyword>
<keyword evidence="3" id="KW-1185">Reference proteome</keyword>
<accession>S8CTM1</accession>
<comment type="caution">
    <text evidence="2">The sequence shown here is derived from an EMBL/GenBank/DDBJ whole genome shotgun (WGS) entry which is preliminary data.</text>
</comment>
<sequence length="176" mass="20049">MAAVSGGEEVDEWELVNDDGFVYRRRKRQRIEATAAKTLPLDAASESRNRRERRKRVLRKLRDKYLAEMSQWELLSNALREMEPSASERGLEPPLSSTKFEATFRSGEHTASDLPRRSLINDLQTQIEGQEAIIEEVSKLCDVAEALCSAAEERKKQQLLTLPIWDPSPQQLLGVL</sequence>
<protein>
    <submittedName>
        <fullName evidence="2">Uncharacterized protein</fullName>
    </submittedName>
</protein>
<dbReference type="AlphaFoldDB" id="S8CTM1"/>
<feature type="non-terminal residue" evidence="2">
    <location>
        <position position="176"/>
    </location>
</feature>
<evidence type="ECO:0000313" key="3">
    <source>
        <dbReference type="Proteomes" id="UP000015453"/>
    </source>
</evidence>
<dbReference type="EMBL" id="AUSU01002707">
    <property type="protein sequence ID" value="EPS68231.1"/>
    <property type="molecule type" value="Genomic_DNA"/>
</dbReference>
<dbReference type="PANTHER" id="PTHR35737:SF1">
    <property type="entry name" value="CRYPTIC LOCI REGULATOR"/>
    <property type="match status" value="1"/>
</dbReference>
<evidence type="ECO:0000256" key="1">
    <source>
        <dbReference type="SAM" id="Coils"/>
    </source>
</evidence>
<dbReference type="OrthoDB" id="1930051at2759"/>
<gene>
    <name evidence="2" type="ORF">M569_06543</name>
</gene>
<reference evidence="2 3" key="1">
    <citation type="journal article" date="2013" name="BMC Genomics">
        <title>The miniature genome of a carnivorous plant Genlisea aurea contains a low number of genes and short non-coding sequences.</title>
        <authorList>
            <person name="Leushkin E.V."/>
            <person name="Sutormin R.A."/>
            <person name="Nabieva E.R."/>
            <person name="Penin A.A."/>
            <person name="Kondrashov A.S."/>
            <person name="Logacheva M.D."/>
        </authorList>
    </citation>
    <scope>NUCLEOTIDE SEQUENCE [LARGE SCALE GENOMIC DNA]</scope>
</reference>
<dbReference type="Proteomes" id="UP000015453">
    <property type="component" value="Unassembled WGS sequence"/>
</dbReference>
<organism evidence="2 3">
    <name type="scientific">Genlisea aurea</name>
    <dbReference type="NCBI Taxonomy" id="192259"/>
    <lineage>
        <taxon>Eukaryota</taxon>
        <taxon>Viridiplantae</taxon>
        <taxon>Streptophyta</taxon>
        <taxon>Embryophyta</taxon>
        <taxon>Tracheophyta</taxon>
        <taxon>Spermatophyta</taxon>
        <taxon>Magnoliopsida</taxon>
        <taxon>eudicotyledons</taxon>
        <taxon>Gunneridae</taxon>
        <taxon>Pentapetalae</taxon>
        <taxon>asterids</taxon>
        <taxon>lamiids</taxon>
        <taxon>Lamiales</taxon>
        <taxon>Lentibulariaceae</taxon>
        <taxon>Genlisea</taxon>
    </lineage>
</organism>
<dbReference type="PANTHER" id="PTHR35737">
    <property type="entry name" value="CRYPTIC LOCI REGULATOR"/>
    <property type="match status" value="1"/>
</dbReference>
<evidence type="ECO:0000313" key="2">
    <source>
        <dbReference type="EMBL" id="EPS68231.1"/>
    </source>
</evidence>